<evidence type="ECO:0000313" key="4">
    <source>
        <dbReference type="Proteomes" id="UP000796880"/>
    </source>
</evidence>
<dbReference type="OrthoDB" id="952876at2759"/>
<feature type="region of interest" description="Disordered" evidence="1">
    <location>
        <begin position="104"/>
        <end position="152"/>
    </location>
</feature>
<dbReference type="Gene3D" id="3.90.1320.10">
    <property type="entry name" value="Outer-capsid protein sigma 3, large lobe"/>
    <property type="match status" value="1"/>
</dbReference>
<dbReference type="PANTHER" id="PTHR47212">
    <property type="entry name" value="ADHESIN-LIKE PROTEIN, PUTATIVE (DUF3741)-RELATED"/>
    <property type="match status" value="1"/>
</dbReference>
<reference evidence="3" key="1">
    <citation type="submission" date="2020-03" db="EMBL/GenBank/DDBJ databases">
        <title>A high-quality chromosome-level genome assembly of a woody plant with both climbing and erect habits, Rhamnella rubrinervis.</title>
        <authorList>
            <person name="Lu Z."/>
            <person name="Yang Y."/>
            <person name="Zhu X."/>
            <person name="Sun Y."/>
        </authorList>
    </citation>
    <scope>NUCLEOTIDE SEQUENCE</scope>
    <source>
        <strain evidence="3">BYM</strain>
        <tissue evidence="3">Leaf</tissue>
    </source>
</reference>
<proteinExistence type="predicted"/>
<dbReference type="Proteomes" id="UP000796880">
    <property type="component" value="Unassembled WGS sequence"/>
</dbReference>
<feature type="compositionally biased region" description="Polar residues" evidence="1">
    <location>
        <begin position="104"/>
        <end position="115"/>
    </location>
</feature>
<comment type="caution">
    <text evidence="3">The sequence shown here is derived from an EMBL/GenBank/DDBJ whole genome shotgun (WGS) entry which is preliminary data.</text>
</comment>
<dbReference type="Pfam" id="PF14365">
    <property type="entry name" value="Neprosin_AP"/>
    <property type="match status" value="1"/>
</dbReference>
<evidence type="ECO:0000259" key="2">
    <source>
        <dbReference type="PROSITE" id="PS52045"/>
    </source>
</evidence>
<evidence type="ECO:0000313" key="3">
    <source>
        <dbReference type="EMBL" id="KAF3448575.1"/>
    </source>
</evidence>
<dbReference type="InterPro" id="IPR025521">
    <property type="entry name" value="Neprosin_propep"/>
</dbReference>
<protein>
    <recommendedName>
        <fullName evidence="2">Neprosin PEP catalytic domain-containing protein</fullName>
    </recommendedName>
</protein>
<feature type="compositionally biased region" description="Basic and acidic residues" evidence="1">
    <location>
        <begin position="741"/>
        <end position="752"/>
    </location>
</feature>
<accession>A0A8K0HAX9</accession>
<sequence length="1327" mass="149614">MTRLTPPKSPVVSKKKQSSCMWGLYSLFAFRQGRSDKKLLSNRKGLKKHVVGQRNLNKQDLLAKLEGKCQGNDDINENLVDPDIRNEKKIQREEMSTVHQMNLTDPDMQSTSKLTGQLPKNHGNARRKCQRPSLHSQVEEARHKQTSYPNSVDKSLNKINLAASTQTSCKQLHPKKRRGFGCKGIDFVNNDQIHLQLVQMKDAAEAIVNQKFIEGKHLSSNGANQQPKQLLDALEILNKNRELFTKLLQDPNSLLVKHIQNLRDSQTTKNQIKSSSEAKTSEYGIDYARKCQEPVCTQKLKSLDNFMSKGRSDPQFLERIIVLKPDSTTMRNSADQINHCSSVQSCNSLGENAQGVRSSDFSFGRVTRKLRNAVGVSKKDQHSMSLNIMKHTSSYDCHGFEGCDKGKAMEITRINSPSIIRVDKDEMEKYSPDIRKMNKVDRLKDSKSSIRHETVSTSESNLRSSNSLVFGHSQISESRMSVETQRHLSEMLKTKNVNYNFSQCQAPQTWQRSIDFLPIRSPVRDREHCSFTAEMRFFPYSNCHVVYENNWRLQRQKKDSCSSSLKQNTEAPSDNKKPNDLQFFDTKRSISENLCSPSKVLEVDSSFTGCAKILEVTNTLCPEEKNPMEMPSEPDGTDKTLTMNVRETNFLEVLSISDGTDAICASETNDIIQQEAPNLLDLPSEPCINDDSITSQRIDITNTNEEDECFKCSRQDSPFDDQPSTSSNIDVSPSTPSSIQRVEDPDGIKDGQEQSSPVSVLEPFFTDVTGPESAISEYHNCATLCKSPLNPEINRITSLDYQTLSEFIREVLQASGINWDELLKKCHASEQVLLELDPSVLDSVKLQANQCWGDCRLINDCIKDVLLEVYHSHFRCSPWVSLMKLSFRKLPVEKSVIHEVKKCIDWHLVPETSLEQIIVKDLARSGTWLDIWNDVEDMVVETVESKMQASFVTLSGRNLKDMMIVVLLAIFAAILGADAVQGWGRLSKEEDLEMDRQLKLINKPAIKSFQTEYGDNIDCVDIYKQYAFDHPMLKNHTIQMKPTSSPKEMKNEARTTTQYVLSDIHCPQGSVPIRRSTKEDLILAKHIKSLGLNYPTNTHENISGIDLGGHHVTDQFSIASMWLSNGPRERINSIQAGWGVNQYLYPNGSGLYAFWTTLQADGYQKTGCFNTLCPGFVQASSEIHLGVAIEPCSTYNGRQFDIPLSLHQDIATGSWWLMFGDKYVGYWPKSIFTSLAQGASEISWGGEVYSPINELSPAMGSGHFPEEGFGKAAFVNQIKVLNDHTLTYEDPSKYALKMKVELFGQIENDGHQGVSSITIIILSTQER</sequence>
<organism evidence="3 4">
    <name type="scientific">Rhamnella rubrinervis</name>
    <dbReference type="NCBI Taxonomy" id="2594499"/>
    <lineage>
        <taxon>Eukaryota</taxon>
        <taxon>Viridiplantae</taxon>
        <taxon>Streptophyta</taxon>
        <taxon>Embryophyta</taxon>
        <taxon>Tracheophyta</taxon>
        <taxon>Spermatophyta</taxon>
        <taxon>Magnoliopsida</taxon>
        <taxon>eudicotyledons</taxon>
        <taxon>Gunneridae</taxon>
        <taxon>Pentapetalae</taxon>
        <taxon>rosids</taxon>
        <taxon>fabids</taxon>
        <taxon>Rosales</taxon>
        <taxon>Rhamnaceae</taxon>
        <taxon>rhamnoid group</taxon>
        <taxon>Rhamneae</taxon>
        <taxon>Rhamnella</taxon>
    </lineage>
</organism>
<feature type="compositionally biased region" description="Polar residues" evidence="1">
    <location>
        <begin position="722"/>
        <end position="740"/>
    </location>
</feature>
<dbReference type="InterPro" id="IPR022212">
    <property type="entry name" value="DUF3741"/>
</dbReference>
<dbReference type="InterPro" id="IPR004314">
    <property type="entry name" value="Neprosin"/>
</dbReference>
<gene>
    <name evidence="3" type="ORF">FNV43_RR09288</name>
</gene>
<name>A0A8K0HAX9_9ROSA</name>
<dbReference type="PANTHER" id="PTHR47212:SF2">
    <property type="entry name" value="DUF3741 DOMAIN-CONTAINING PROTEIN"/>
    <property type="match status" value="1"/>
</dbReference>
<dbReference type="Pfam" id="PF12552">
    <property type="entry name" value="DUF3741"/>
    <property type="match status" value="1"/>
</dbReference>
<dbReference type="InterPro" id="IPR025486">
    <property type="entry name" value="DUF4378"/>
</dbReference>
<evidence type="ECO:0000256" key="1">
    <source>
        <dbReference type="SAM" id="MobiDB-lite"/>
    </source>
</evidence>
<dbReference type="Pfam" id="PF03080">
    <property type="entry name" value="Neprosin"/>
    <property type="match status" value="1"/>
</dbReference>
<dbReference type="PROSITE" id="PS52045">
    <property type="entry name" value="NEPROSIN_PEP_CD"/>
    <property type="match status" value="1"/>
</dbReference>
<keyword evidence="4" id="KW-1185">Reference proteome</keyword>
<feature type="domain" description="Neprosin PEP catalytic" evidence="2">
    <location>
        <begin position="1074"/>
        <end position="1327"/>
    </location>
</feature>
<dbReference type="Pfam" id="PF14309">
    <property type="entry name" value="DUF4378"/>
    <property type="match status" value="1"/>
</dbReference>
<dbReference type="EMBL" id="VOIH02000004">
    <property type="protein sequence ID" value="KAF3448575.1"/>
    <property type="molecule type" value="Genomic_DNA"/>
</dbReference>
<feature type="region of interest" description="Disordered" evidence="1">
    <location>
        <begin position="713"/>
        <end position="757"/>
    </location>
</feature>